<evidence type="ECO:0000256" key="3">
    <source>
        <dbReference type="ARBA" id="ARBA00022475"/>
    </source>
</evidence>
<evidence type="ECO:0000256" key="6">
    <source>
        <dbReference type="ARBA" id="ARBA00022958"/>
    </source>
</evidence>
<feature type="transmembrane region" description="Helical" evidence="15">
    <location>
        <begin position="233"/>
        <end position="254"/>
    </location>
</feature>
<dbReference type="EMBL" id="JAUHHV010000005">
    <property type="protein sequence ID" value="KAK1423750.1"/>
    <property type="molecule type" value="Genomic_DNA"/>
</dbReference>
<keyword evidence="9" id="KW-0406">Ion transport</keyword>
<feature type="domain" description="Cation/H+ exchanger transmembrane" evidence="16">
    <location>
        <begin position="76"/>
        <end position="483"/>
    </location>
</feature>
<accession>A0AAD8NPM0</accession>
<evidence type="ECO:0000256" key="7">
    <source>
        <dbReference type="ARBA" id="ARBA00022989"/>
    </source>
</evidence>
<protein>
    <recommendedName>
        <fullName evidence="16">Cation/H+ exchanger transmembrane domain-containing protein</fullName>
    </recommendedName>
</protein>
<dbReference type="GO" id="GO:0098719">
    <property type="term" value="P:sodium ion import across plasma membrane"/>
    <property type="evidence" value="ECO:0007669"/>
    <property type="project" value="TreeGrafter"/>
</dbReference>
<comment type="catalytic activity">
    <reaction evidence="12">
        <text>Na(+)(in) + H(+)(out) = Na(+)(out) + H(+)(in)</text>
        <dbReference type="Rhea" id="RHEA:29419"/>
        <dbReference type="ChEBI" id="CHEBI:15378"/>
        <dbReference type="ChEBI" id="CHEBI:29101"/>
    </reaction>
</comment>
<feature type="compositionally biased region" description="Basic residues" evidence="14">
    <location>
        <begin position="1069"/>
        <end position="1086"/>
    </location>
</feature>
<proteinExistence type="predicted"/>
<keyword evidence="7 15" id="KW-1133">Transmembrane helix</keyword>
<evidence type="ECO:0000256" key="15">
    <source>
        <dbReference type="SAM" id="Phobius"/>
    </source>
</evidence>
<dbReference type="GO" id="GO:0015385">
    <property type="term" value="F:sodium:proton antiporter activity"/>
    <property type="evidence" value="ECO:0007669"/>
    <property type="project" value="InterPro"/>
</dbReference>
<gene>
    <name evidence="17" type="ORF">QVD17_19058</name>
</gene>
<feature type="region of interest" description="Disordered" evidence="14">
    <location>
        <begin position="1014"/>
        <end position="1037"/>
    </location>
</feature>
<evidence type="ECO:0000313" key="18">
    <source>
        <dbReference type="Proteomes" id="UP001229421"/>
    </source>
</evidence>
<keyword evidence="3" id="KW-1003">Cell membrane</keyword>
<feature type="region of interest" description="Disordered" evidence="14">
    <location>
        <begin position="1068"/>
        <end position="1153"/>
    </location>
</feature>
<comment type="subcellular location">
    <subcellularLocation>
        <location evidence="1">Cell membrane</location>
        <topology evidence="1">Multi-pass membrane protein</topology>
    </subcellularLocation>
</comment>
<dbReference type="GO" id="GO:0009941">
    <property type="term" value="C:chloroplast envelope"/>
    <property type="evidence" value="ECO:0007669"/>
    <property type="project" value="TreeGrafter"/>
</dbReference>
<evidence type="ECO:0000256" key="9">
    <source>
        <dbReference type="ARBA" id="ARBA00023065"/>
    </source>
</evidence>
<dbReference type="GO" id="GO:0051453">
    <property type="term" value="P:regulation of intracellular pH"/>
    <property type="evidence" value="ECO:0007669"/>
    <property type="project" value="TreeGrafter"/>
</dbReference>
<feature type="compositionally biased region" description="Polar residues" evidence="14">
    <location>
        <begin position="1143"/>
        <end position="1153"/>
    </location>
</feature>
<dbReference type="InterPro" id="IPR014710">
    <property type="entry name" value="RmlC-like_jellyroll"/>
</dbReference>
<evidence type="ECO:0000256" key="14">
    <source>
        <dbReference type="SAM" id="MobiDB-lite"/>
    </source>
</evidence>
<dbReference type="PANTHER" id="PTHR10110">
    <property type="entry name" value="SODIUM/HYDROGEN EXCHANGER"/>
    <property type="match status" value="1"/>
</dbReference>
<comment type="catalytic activity">
    <reaction evidence="13">
        <text>K(+)(in) + H(+)(out) = K(+)(out) + H(+)(in)</text>
        <dbReference type="Rhea" id="RHEA:29467"/>
        <dbReference type="ChEBI" id="CHEBI:15378"/>
        <dbReference type="ChEBI" id="CHEBI:29103"/>
    </reaction>
</comment>
<evidence type="ECO:0000256" key="2">
    <source>
        <dbReference type="ARBA" id="ARBA00022448"/>
    </source>
</evidence>
<name>A0AAD8NPM0_TARER</name>
<dbReference type="GO" id="GO:0005886">
    <property type="term" value="C:plasma membrane"/>
    <property type="evidence" value="ECO:0007669"/>
    <property type="project" value="UniProtKB-SubCell"/>
</dbReference>
<dbReference type="Pfam" id="PF00999">
    <property type="entry name" value="Na_H_Exchanger"/>
    <property type="match status" value="1"/>
</dbReference>
<organism evidence="17 18">
    <name type="scientific">Tagetes erecta</name>
    <name type="common">African marigold</name>
    <dbReference type="NCBI Taxonomy" id="13708"/>
    <lineage>
        <taxon>Eukaryota</taxon>
        <taxon>Viridiplantae</taxon>
        <taxon>Streptophyta</taxon>
        <taxon>Embryophyta</taxon>
        <taxon>Tracheophyta</taxon>
        <taxon>Spermatophyta</taxon>
        <taxon>Magnoliopsida</taxon>
        <taxon>eudicotyledons</taxon>
        <taxon>Gunneridae</taxon>
        <taxon>Pentapetalae</taxon>
        <taxon>asterids</taxon>
        <taxon>campanulids</taxon>
        <taxon>Asterales</taxon>
        <taxon>Asteraceae</taxon>
        <taxon>Asteroideae</taxon>
        <taxon>Heliantheae alliance</taxon>
        <taxon>Tageteae</taxon>
        <taxon>Tagetes</taxon>
    </lineage>
</organism>
<dbReference type="PANTHER" id="PTHR10110:SF86">
    <property type="entry name" value="SODIUM_HYDROGEN EXCHANGER 7"/>
    <property type="match status" value="1"/>
</dbReference>
<evidence type="ECO:0000256" key="10">
    <source>
        <dbReference type="ARBA" id="ARBA00023136"/>
    </source>
</evidence>
<feature type="transmembrane region" description="Helical" evidence="15">
    <location>
        <begin position="290"/>
        <end position="308"/>
    </location>
</feature>
<evidence type="ECO:0000256" key="1">
    <source>
        <dbReference type="ARBA" id="ARBA00004651"/>
    </source>
</evidence>
<feature type="transmembrane region" description="Helical" evidence="15">
    <location>
        <begin position="459"/>
        <end position="482"/>
    </location>
</feature>
<feature type="transmembrane region" description="Helical" evidence="15">
    <location>
        <begin position="161"/>
        <end position="184"/>
    </location>
</feature>
<keyword evidence="6" id="KW-0630">Potassium</keyword>
<dbReference type="GO" id="GO:0015386">
    <property type="term" value="F:potassium:proton antiporter activity"/>
    <property type="evidence" value="ECO:0007669"/>
    <property type="project" value="TreeGrafter"/>
</dbReference>
<feature type="transmembrane region" description="Helical" evidence="15">
    <location>
        <begin position="132"/>
        <end position="149"/>
    </location>
</feature>
<evidence type="ECO:0000256" key="11">
    <source>
        <dbReference type="ARBA" id="ARBA00023201"/>
    </source>
</evidence>
<evidence type="ECO:0000256" key="8">
    <source>
        <dbReference type="ARBA" id="ARBA00023053"/>
    </source>
</evidence>
<feature type="transmembrane region" description="Helical" evidence="15">
    <location>
        <begin position="260"/>
        <end position="283"/>
    </location>
</feature>
<reference evidence="17" key="1">
    <citation type="journal article" date="2023" name="bioRxiv">
        <title>Improved chromosome-level genome assembly for marigold (Tagetes erecta).</title>
        <authorList>
            <person name="Jiang F."/>
            <person name="Yuan L."/>
            <person name="Wang S."/>
            <person name="Wang H."/>
            <person name="Xu D."/>
            <person name="Wang A."/>
            <person name="Fan W."/>
        </authorList>
    </citation>
    <scope>NUCLEOTIDE SEQUENCE</scope>
    <source>
        <strain evidence="17">WSJ</strain>
        <tissue evidence="17">Leaf</tissue>
    </source>
</reference>
<keyword evidence="2" id="KW-0813">Transport</keyword>
<dbReference type="Proteomes" id="UP001229421">
    <property type="component" value="Unassembled WGS sequence"/>
</dbReference>
<evidence type="ECO:0000259" key="16">
    <source>
        <dbReference type="Pfam" id="PF00999"/>
    </source>
</evidence>
<evidence type="ECO:0000256" key="5">
    <source>
        <dbReference type="ARBA" id="ARBA00022692"/>
    </source>
</evidence>
<keyword evidence="18" id="KW-1185">Reference proteome</keyword>
<evidence type="ECO:0000256" key="13">
    <source>
        <dbReference type="ARBA" id="ARBA00047912"/>
    </source>
</evidence>
<dbReference type="Gene3D" id="2.60.120.10">
    <property type="entry name" value="Jelly Rolls"/>
    <property type="match status" value="1"/>
</dbReference>
<dbReference type="InterPro" id="IPR018422">
    <property type="entry name" value="Cation/H_exchanger_CPA1"/>
</dbReference>
<dbReference type="InterPro" id="IPR006153">
    <property type="entry name" value="Cation/H_exchanger_TM"/>
</dbReference>
<feature type="transmembrane region" description="Helical" evidence="15">
    <location>
        <begin position="93"/>
        <end position="112"/>
    </location>
</feature>
<feature type="transmembrane region" description="Helical" evidence="15">
    <location>
        <begin position="421"/>
        <end position="439"/>
    </location>
</feature>
<comment type="caution">
    <text evidence="17">The sequence shown here is derived from an EMBL/GenBank/DDBJ whole genome shotgun (WGS) entry which is preliminary data.</text>
</comment>
<feature type="compositionally biased region" description="Polar residues" evidence="14">
    <location>
        <begin position="1095"/>
        <end position="1111"/>
    </location>
</feature>
<dbReference type="Gene3D" id="6.10.140.1330">
    <property type="match status" value="1"/>
</dbReference>
<feature type="transmembrane region" description="Helical" evidence="15">
    <location>
        <begin position="352"/>
        <end position="371"/>
    </location>
</feature>
<feature type="transmembrane region" description="Helical" evidence="15">
    <location>
        <begin position="383"/>
        <end position="409"/>
    </location>
</feature>
<feature type="transmembrane region" description="Helical" evidence="15">
    <location>
        <begin position="314"/>
        <end position="331"/>
    </location>
</feature>
<dbReference type="InterPro" id="IPR018490">
    <property type="entry name" value="cNMP-bd_dom_sf"/>
</dbReference>
<keyword evidence="4" id="KW-0633">Potassium transport</keyword>
<evidence type="ECO:0000256" key="4">
    <source>
        <dbReference type="ARBA" id="ARBA00022538"/>
    </source>
</evidence>
<keyword evidence="5 15" id="KW-0812">Transmembrane</keyword>
<keyword evidence="10 15" id="KW-0472">Membrane</keyword>
<evidence type="ECO:0000256" key="12">
    <source>
        <dbReference type="ARBA" id="ARBA00047524"/>
    </source>
</evidence>
<evidence type="ECO:0000313" key="17">
    <source>
        <dbReference type="EMBL" id="KAK1423750.1"/>
    </source>
</evidence>
<feature type="transmembrane region" description="Helical" evidence="15">
    <location>
        <begin position="68"/>
        <end position="86"/>
    </location>
</feature>
<keyword evidence="8" id="KW-0915">Sodium</keyword>
<dbReference type="AlphaFoldDB" id="A0AAD8NPM0"/>
<keyword evidence="11" id="KW-0739">Sodium transport</keyword>
<sequence length="1153" mass="127849">MCDFVFFDRHNIHLKISPLFSLLQYSPKSHILHSLTVFVMATTVVVEEPWTNVVMAVEEGDVSNPTDAVLFVGISLVLGIASRHVLRGTRVPYTVALLVLGIGLGSLEYGTSHRLGKVGDGIRIWANIDPDLLLAVFLPALLFESSFSMEVHQIKKCIAQMIILAGPGVLISTFILGAALKLIFPYNWSWKTSLLLGGLLSATDPVAVVALLKELGASKKLSTIIEGESLMNDGTAIVVYTLFFRMVTGSTFGWGTIIKFLSQVSLGAVGMGIAFGLVSYLWLGFIFNDTVIEITLTLAVSYLAYFTSQEGADISGVLTVMTLGMFYAAVARTAFKGEGQQSLHHFWEMVSYIANTLIFILSGVVIAEGILGGDSILKHEENAWGYLILLYVLLQLSRAIVVGSLYPLLTYCGYGLDWKEAIVLVWSGLRGAVALSLSLSVKQSSDTSSYITRETGTLFVFFTGGTVFLTLIVNGSTTQFILRMLGMDKLSAAKRRILQYTKYEMMSKALEAFRDLQDDEELGPADWPTVMKYITSLHDTEGERIHPHTASENDNNVQRMHLSDIRIRFLNGVQAAYWVMLEEGRITQFTANVLMQSVDEALDLVSSQPLCDWNGLKANVHFPSYYKFLQATKFPRKLVTYFTVERLESACYISAAFLRAHRIARQQLHDFIGDSEIASAIISESEREGEEAKKFLEDVRTTFPQVLRVLKTRQVTYSVLNHLIEYVQDLEKSGLLEEKELVHLHDAVQTDLKKLLRNPPLVKIPKAHDLISANPLLGALPPAVREKIVGSTKETMKLHAVTLYKEESKANGVWLISNGVVKWDSKKIKKRYSLHPTFAHGSTLGLYEVLTGKRYICDIITDSVVLGFFIEAEKILSVLGSDNAVDTFLWQESSITLSKLLVPQIFEKMTMHDLRTLVAERSTMSIYISGESFELPQNTIGLLLEGYIKTQGALELITAPAALFPTYGFRASEITGSFCHYASSYIVETMTRVILFEIGGFEGLQRRASSLISHGGAGVGDNPSPTREHSGLMSWPEGSFKSRRHLSEISNNFSARAMQLSMYGSMISNKRHSPSRAAKPPKKPSHSRSYPSVPPTETETRGLTTVRSEGSATVRKHVNVNESRNEMDYSSDDEDEHVIRIDSPSTLSFARAP</sequence>
<dbReference type="SUPFAM" id="SSF51206">
    <property type="entry name" value="cAMP-binding domain-like"/>
    <property type="match status" value="1"/>
</dbReference>